<feature type="region of interest" description="Disordered" evidence="1">
    <location>
        <begin position="101"/>
        <end position="142"/>
    </location>
</feature>
<dbReference type="Proteomes" id="UP000563523">
    <property type="component" value="Unassembled WGS sequence"/>
</dbReference>
<reference evidence="2 3" key="1">
    <citation type="submission" date="2020-06" db="EMBL/GenBank/DDBJ databases">
        <authorList>
            <person name="Kang J."/>
        </authorList>
    </citation>
    <scope>NUCLEOTIDE SEQUENCE [LARGE SCALE GENOMIC DNA]</scope>
    <source>
        <strain evidence="2 3">DCY120</strain>
    </source>
</reference>
<feature type="compositionally biased region" description="Polar residues" evidence="1">
    <location>
        <begin position="132"/>
        <end position="142"/>
    </location>
</feature>
<dbReference type="AlphaFoldDB" id="A0A850QZ10"/>
<evidence type="ECO:0000313" key="2">
    <source>
        <dbReference type="EMBL" id="NVY95933.1"/>
    </source>
</evidence>
<evidence type="ECO:0000256" key="1">
    <source>
        <dbReference type="SAM" id="MobiDB-lite"/>
    </source>
</evidence>
<gene>
    <name evidence="2" type="ORF">HU830_01835</name>
</gene>
<sequence>MAVGDWYFDHGAGGTGDWYAQTPDGKVQVQNFNNPGPRSFSIHALGGCVFYKSKTGKTGAQKLYQGSFAENYSIDMNMNKPISKYLLGDNGVVYELKTGNGLSAGTRTGFGEYDDDGTVGSNGPDESFQIPEDTTAQDKLQN</sequence>
<evidence type="ECO:0000313" key="3">
    <source>
        <dbReference type="Proteomes" id="UP000563523"/>
    </source>
</evidence>
<dbReference type="RefSeq" id="WP_176942092.1">
    <property type="nucleotide sequence ID" value="NZ_JABZEC010000001.1"/>
</dbReference>
<dbReference type="EMBL" id="JABZEC010000001">
    <property type="protein sequence ID" value="NVY95933.1"/>
    <property type="molecule type" value="Genomic_DNA"/>
</dbReference>
<name>A0A850QZ10_9LACO</name>
<keyword evidence="3" id="KW-1185">Reference proteome</keyword>
<proteinExistence type="predicted"/>
<accession>A0A850QZ10</accession>
<organism evidence="2 3">
    <name type="scientific">Bombilactobacillus apium</name>
    <dbReference type="NCBI Taxonomy" id="2675299"/>
    <lineage>
        <taxon>Bacteria</taxon>
        <taxon>Bacillati</taxon>
        <taxon>Bacillota</taxon>
        <taxon>Bacilli</taxon>
        <taxon>Lactobacillales</taxon>
        <taxon>Lactobacillaceae</taxon>
        <taxon>Bombilactobacillus</taxon>
    </lineage>
</organism>
<comment type="caution">
    <text evidence="2">The sequence shown here is derived from an EMBL/GenBank/DDBJ whole genome shotgun (WGS) entry which is preliminary data.</text>
</comment>
<protein>
    <submittedName>
        <fullName evidence="2">Uncharacterized protein</fullName>
    </submittedName>
</protein>